<comment type="caution">
    <text evidence="7">The sequence shown here is derived from an EMBL/GenBank/DDBJ whole genome shotgun (WGS) entry which is preliminary data.</text>
</comment>
<reference evidence="7 8" key="1">
    <citation type="submission" date="2023-08" db="EMBL/GenBank/DDBJ databases">
        <title>Implementing the SeqCode for naming new Mesorhizobium species isolated from Vachellia karroo root nodules.</title>
        <authorList>
            <person name="Van Lill M."/>
        </authorList>
    </citation>
    <scope>NUCLEOTIDE SEQUENCE [LARGE SCALE GENOMIC DNA]</scope>
    <source>
        <strain evidence="7 8">VK4B</strain>
    </source>
</reference>
<evidence type="ECO:0000256" key="4">
    <source>
        <dbReference type="SAM" id="MobiDB-lite"/>
    </source>
</evidence>
<feature type="domain" description="AAA+ ATPase" evidence="5">
    <location>
        <begin position="226"/>
        <end position="367"/>
    </location>
</feature>
<dbReference type="InterPro" id="IPR019489">
    <property type="entry name" value="Clp_ATPase_C"/>
</dbReference>
<dbReference type="Pfam" id="PF17871">
    <property type="entry name" value="AAA_lid_9"/>
    <property type="match status" value="1"/>
</dbReference>
<dbReference type="EMBL" id="JAVIIP010000013">
    <property type="protein sequence ID" value="MDX8540333.1"/>
    <property type="molecule type" value="Genomic_DNA"/>
</dbReference>
<evidence type="ECO:0000256" key="2">
    <source>
        <dbReference type="ARBA" id="ARBA00022840"/>
    </source>
</evidence>
<evidence type="ECO:0000259" key="6">
    <source>
        <dbReference type="SMART" id="SM01086"/>
    </source>
</evidence>
<dbReference type="PRINTS" id="PR00300">
    <property type="entry name" value="CLPPROTEASEA"/>
</dbReference>
<keyword evidence="7" id="KW-0378">Hydrolase</keyword>
<gene>
    <name evidence="7" type="ORF">RFM23_22190</name>
</gene>
<dbReference type="SUPFAM" id="SSF81923">
    <property type="entry name" value="Double Clp-N motif"/>
    <property type="match status" value="1"/>
</dbReference>
<accession>A0ABU5ASS9</accession>
<dbReference type="Pfam" id="PF00004">
    <property type="entry name" value="AAA"/>
    <property type="match status" value="1"/>
</dbReference>
<protein>
    <submittedName>
        <fullName evidence="7">ATP-dependent Clp protease ATP-binding subunit</fullName>
    </submittedName>
</protein>
<evidence type="ECO:0000256" key="3">
    <source>
        <dbReference type="ARBA" id="ARBA00023186"/>
    </source>
</evidence>
<dbReference type="Gene3D" id="1.10.8.60">
    <property type="match status" value="1"/>
</dbReference>
<name>A0ABU5ASS9_9HYPH</name>
<dbReference type="Proteomes" id="UP001276564">
    <property type="component" value="Unassembled WGS sequence"/>
</dbReference>
<dbReference type="InterPro" id="IPR036628">
    <property type="entry name" value="Clp_N_dom_sf"/>
</dbReference>
<dbReference type="Gene3D" id="1.10.1780.10">
    <property type="entry name" value="Clp, N-terminal domain"/>
    <property type="match status" value="1"/>
</dbReference>
<dbReference type="GO" id="GO:0005524">
    <property type="term" value="F:ATP binding"/>
    <property type="evidence" value="ECO:0007669"/>
    <property type="project" value="UniProtKB-KW"/>
</dbReference>
<keyword evidence="3" id="KW-0143">Chaperone</keyword>
<keyword evidence="7" id="KW-0645">Protease</keyword>
<dbReference type="SUPFAM" id="SSF52540">
    <property type="entry name" value="P-loop containing nucleoside triphosphate hydrolases"/>
    <property type="match status" value="2"/>
</dbReference>
<dbReference type="GO" id="GO:0008233">
    <property type="term" value="F:peptidase activity"/>
    <property type="evidence" value="ECO:0007669"/>
    <property type="project" value="UniProtKB-KW"/>
</dbReference>
<evidence type="ECO:0000313" key="7">
    <source>
        <dbReference type="EMBL" id="MDX8540333.1"/>
    </source>
</evidence>
<dbReference type="CDD" id="cd00009">
    <property type="entry name" value="AAA"/>
    <property type="match status" value="1"/>
</dbReference>
<dbReference type="InterPro" id="IPR018368">
    <property type="entry name" value="ClpA/B_CS1"/>
</dbReference>
<feature type="compositionally biased region" description="Low complexity" evidence="4">
    <location>
        <begin position="521"/>
        <end position="535"/>
    </location>
</feature>
<organism evidence="7 8">
    <name type="scientific">Mesorhizobium abyssinicae</name>
    <dbReference type="NCBI Taxonomy" id="1209958"/>
    <lineage>
        <taxon>Bacteria</taxon>
        <taxon>Pseudomonadati</taxon>
        <taxon>Pseudomonadota</taxon>
        <taxon>Alphaproteobacteria</taxon>
        <taxon>Hyphomicrobiales</taxon>
        <taxon>Phyllobacteriaceae</taxon>
        <taxon>Mesorhizobium</taxon>
    </lineage>
</organism>
<dbReference type="InterPro" id="IPR050130">
    <property type="entry name" value="ClpA_ClpB"/>
</dbReference>
<dbReference type="Pfam" id="PF07724">
    <property type="entry name" value="AAA_2"/>
    <property type="match status" value="1"/>
</dbReference>
<dbReference type="RefSeq" id="WP_320321369.1">
    <property type="nucleotide sequence ID" value="NZ_JAVIIP010000013.1"/>
</dbReference>
<dbReference type="SMART" id="SM01086">
    <property type="entry name" value="ClpB_D2-small"/>
    <property type="match status" value="1"/>
</dbReference>
<dbReference type="SMART" id="SM00382">
    <property type="entry name" value="AAA"/>
    <property type="match status" value="2"/>
</dbReference>
<keyword evidence="2 7" id="KW-0067">ATP-binding</keyword>
<keyword evidence="1" id="KW-0547">Nucleotide-binding</keyword>
<dbReference type="PANTHER" id="PTHR11638:SF184">
    <property type="entry name" value="ATPASE WITH CHAPERONE ACTIVITY"/>
    <property type="match status" value="1"/>
</dbReference>
<dbReference type="InterPro" id="IPR003593">
    <property type="entry name" value="AAA+_ATPase"/>
</dbReference>
<evidence type="ECO:0000256" key="1">
    <source>
        <dbReference type="ARBA" id="ARBA00022741"/>
    </source>
</evidence>
<dbReference type="PROSITE" id="PS00870">
    <property type="entry name" value="CLPAB_1"/>
    <property type="match status" value="1"/>
</dbReference>
<feature type="region of interest" description="Disordered" evidence="4">
    <location>
        <begin position="164"/>
        <end position="187"/>
    </location>
</feature>
<dbReference type="InterPro" id="IPR027417">
    <property type="entry name" value="P-loop_NTPase"/>
</dbReference>
<proteinExistence type="predicted"/>
<evidence type="ECO:0000313" key="8">
    <source>
        <dbReference type="Proteomes" id="UP001276564"/>
    </source>
</evidence>
<dbReference type="InterPro" id="IPR001270">
    <property type="entry name" value="ClpA/B"/>
</dbReference>
<feature type="region of interest" description="Disordered" evidence="4">
    <location>
        <begin position="514"/>
        <end position="566"/>
    </location>
</feature>
<dbReference type="InterPro" id="IPR003959">
    <property type="entry name" value="ATPase_AAA_core"/>
</dbReference>
<evidence type="ECO:0000259" key="5">
    <source>
        <dbReference type="SMART" id="SM00382"/>
    </source>
</evidence>
<feature type="domain" description="Clp ATPase C-terminal" evidence="6">
    <location>
        <begin position="850"/>
        <end position="942"/>
    </location>
</feature>
<dbReference type="PANTHER" id="PTHR11638">
    <property type="entry name" value="ATP-DEPENDENT CLP PROTEASE"/>
    <property type="match status" value="1"/>
</dbReference>
<sequence length="945" mass="101152">MEQRRSSQSFKRKELVAKLNATGVRAFKAAADAAKLRGNPYVELVHFIQQLVLSERSDVWMIVADAGLDASRLAADMTRAIDKLPYGATSIEEFSDHIFHAIQEAWNLATLEFGVEEVRSGHIILACLKTPMLEGLVSKISAEFDKIDADGVVARFADATEGSLEAGNAPAAPATETPVKRGPGGDSALAKYATDLTQRAHDGKIDPVVGRDPEIRQIVDILMRRRQNNPILTGEAGVGKTAVVEGFALRIAQGDVPPTLQNVSVRMLDVGLMQAGASVKGEFEKRLKAVIDEVQASETPIILFIDEAHTLIGAGGAAGTGDAANLLKPALARGELRTIAATTWAEYKQHIEKDPALTRRFQVVKIDEPSEVVAVLMLRGVAGVLEQHHKVQILDEAIEAAVALSHRYIPARQLPDKAVSLLDTACARVAVSQHATPAEVEDILRRRQALEVERGIIGREAAIGIEVADRQAKVEAGLAETEAALSAAQARWDREKALVAEILELRARLRGEGVPLDPVDAEGAAGDETAAATRAEAPEKKATEATASEAKAAETKTSKAKAAKTKAAKVEAPVAEVVASPPDSAADLARLRELMAELAAAQGETPLILPSVDRNAVAAVVQDWTGIPTGRMLSSQTEKALKLAATLAERVVGQDHAMEMIARRVQTSRAGLGAPEKPVGVFLLCGPSGVGKTETALALAETLYGGEQNLISINMSEFQEAHTVSTLKGAPPGYVGYGKGGILTEAVRRKPYSVILLDEVEKAHPDVHEIFFQVFDKGMMDDSEGRRIDFKNSLILLTSNVGSEVIMDRTKNGTVRTGIDDLDTALRGPLLKVFPAAFLGRVVTIPYYPLSDSMIEAITRHQFGKIARRLRATNDAELVIGEGVMDLVKARCTEIESGGRMIDAILTNTLLPELSRGVLNRSLEGAKMTKVTVGASADGFTYSFE</sequence>
<dbReference type="GO" id="GO:0006508">
    <property type="term" value="P:proteolysis"/>
    <property type="evidence" value="ECO:0007669"/>
    <property type="project" value="UniProtKB-KW"/>
</dbReference>
<keyword evidence="8" id="KW-1185">Reference proteome</keyword>
<feature type="domain" description="AAA+ ATPase" evidence="5">
    <location>
        <begin position="678"/>
        <end position="820"/>
    </location>
</feature>
<dbReference type="Gene3D" id="3.40.50.300">
    <property type="entry name" value="P-loop containing nucleotide triphosphate hydrolases"/>
    <property type="match status" value="3"/>
</dbReference>
<dbReference type="Pfam" id="PF10431">
    <property type="entry name" value="ClpB_D2-small"/>
    <property type="match status" value="1"/>
</dbReference>
<dbReference type="InterPro" id="IPR041546">
    <property type="entry name" value="ClpA/ClpB_AAA_lid"/>
</dbReference>
<dbReference type="CDD" id="cd19499">
    <property type="entry name" value="RecA-like_ClpB_Hsp104-like"/>
    <property type="match status" value="1"/>
</dbReference>